<comment type="catalytic activity">
    <reaction evidence="8">
        <text>L-threonyl-[protein] + ATP = 3-O-(5'-adenylyl)-L-threonyl-[protein] + diphosphate</text>
        <dbReference type="Rhea" id="RHEA:54292"/>
        <dbReference type="Rhea" id="RHEA-COMP:11060"/>
        <dbReference type="Rhea" id="RHEA-COMP:13847"/>
        <dbReference type="ChEBI" id="CHEBI:30013"/>
        <dbReference type="ChEBI" id="CHEBI:30616"/>
        <dbReference type="ChEBI" id="CHEBI:33019"/>
        <dbReference type="ChEBI" id="CHEBI:138113"/>
        <dbReference type="EC" id="2.7.7.108"/>
    </reaction>
</comment>
<comment type="catalytic activity">
    <reaction evidence="8">
        <text>L-tyrosyl-[protein] + ATP = O-(5'-adenylyl)-L-tyrosyl-[protein] + diphosphate</text>
        <dbReference type="Rhea" id="RHEA:54288"/>
        <dbReference type="Rhea" id="RHEA-COMP:10136"/>
        <dbReference type="Rhea" id="RHEA-COMP:13846"/>
        <dbReference type="ChEBI" id="CHEBI:30616"/>
        <dbReference type="ChEBI" id="CHEBI:33019"/>
        <dbReference type="ChEBI" id="CHEBI:46858"/>
        <dbReference type="ChEBI" id="CHEBI:83624"/>
        <dbReference type="EC" id="2.7.7.108"/>
    </reaction>
</comment>
<dbReference type="PANTHER" id="PTHR32057:SF14">
    <property type="entry name" value="PROTEIN ADENYLYLTRANSFERASE SELO, MITOCHONDRIAL"/>
    <property type="match status" value="1"/>
</dbReference>
<keyword evidence="2 8" id="KW-0808">Transferase</keyword>
<comment type="catalytic activity">
    <reaction evidence="8">
        <text>L-seryl-[protein] + UTP = O-(5'-uridylyl)-L-seryl-[protein] + diphosphate</text>
        <dbReference type="Rhea" id="RHEA:64604"/>
        <dbReference type="Rhea" id="RHEA-COMP:9863"/>
        <dbReference type="Rhea" id="RHEA-COMP:16635"/>
        <dbReference type="ChEBI" id="CHEBI:29999"/>
        <dbReference type="ChEBI" id="CHEBI:33019"/>
        <dbReference type="ChEBI" id="CHEBI:46398"/>
        <dbReference type="ChEBI" id="CHEBI:156051"/>
    </reaction>
</comment>
<dbReference type="InterPro" id="IPR003846">
    <property type="entry name" value="SelO"/>
</dbReference>
<dbReference type="GO" id="GO:0030145">
    <property type="term" value="F:manganese ion binding"/>
    <property type="evidence" value="ECO:0007669"/>
    <property type="project" value="UniProtKB-UniRule"/>
</dbReference>
<feature type="binding site" evidence="8">
    <location>
        <position position="256"/>
    </location>
    <ligand>
        <name>Mg(2+)</name>
        <dbReference type="ChEBI" id="CHEBI:18420"/>
    </ligand>
</feature>
<reference evidence="9" key="1">
    <citation type="submission" date="2020-01" db="EMBL/GenBank/DDBJ databases">
        <authorList>
            <person name="Meier V. D."/>
            <person name="Meier V D."/>
        </authorList>
    </citation>
    <scope>NUCLEOTIDE SEQUENCE</scope>
    <source>
        <strain evidence="9">HLG_WM_MAG_01</strain>
    </source>
</reference>
<dbReference type="EMBL" id="CACVAS010000057">
    <property type="protein sequence ID" value="CAA6808708.1"/>
    <property type="molecule type" value="Genomic_DNA"/>
</dbReference>
<dbReference type="GO" id="GO:0070733">
    <property type="term" value="F:AMPylase activity"/>
    <property type="evidence" value="ECO:0007669"/>
    <property type="project" value="UniProtKB-EC"/>
</dbReference>
<comment type="function">
    <text evidence="8">Nucleotidyltransferase involved in the post-translational modification of proteins. It can catalyze the addition of adenosine monophosphate (AMP) or uridine monophosphate (UMP) to a protein, resulting in modifications known as AMPylation and UMPylation.</text>
</comment>
<evidence type="ECO:0000256" key="5">
    <source>
        <dbReference type="ARBA" id="ARBA00022741"/>
    </source>
</evidence>
<evidence type="ECO:0000256" key="4">
    <source>
        <dbReference type="ARBA" id="ARBA00022723"/>
    </source>
</evidence>
<keyword evidence="3 8" id="KW-0548">Nucleotidyltransferase</keyword>
<protein>
    <recommendedName>
        <fullName evidence="8">Protein nucleotidyltransferase YdiU</fullName>
        <ecNumber evidence="8">2.7.7.-</ecNumber>
    </recommendedName>
    <alternativeName>
        <fullName evidence="8">Protein adenylyltransferase YdiU</fullName>
        <ecNumber evidence="8">2.7.7.108</ecNumber>
    </alternativeName>
    <alternativeName>
        <fullName evidence="8">Protein uridylyltransferase YdiU</fullName>
        <ecNumber evidence="8">2.7.7.-</ecNumber>
    </alternativeName>
</protein>
<feature type="binding site" evidence="8">
    <location>
        <position position="119"/>
    </location>
    <ligand>
        <name>ATP</name>
        <dbReference type="ChEBI" id="CHEBI:30616"/>
    </ligand>
</feature>
<keyword evidence="6 8" id="KW-0067">ATP-binding</keyword>
<organism evidence="9">
    <name type="scientific">uncultured Sulfurovum sp</name>
    <dbReference type="NCBI Taxonomy" id="269237"/>
    <lineage>
        <taxon>Bacteria</taxon>
        <taxon>Pseudomonadati</taxon>
        <taxon>Campylobacterota</taxon>
        <taxon>Epsilonproteobacteria</taxon>
        <taxon>Campylobacterales</taxon>
        <taxon>Sulfurovaceae</taxon>
        <taxon>Sulfurovum</taxon>
        <taxon>environmental samples</taxon>
    </lineage>
</organism>
<sequence length="479" mass="55259">MTLNNLTFQTDYLTLDGEFYDFTTPQPLESPYLIHFNDTTAKLIDLDTQEKDNPLFVSLLNGTYVPKDVRPFSMCYAGYQFGNYAPRLGDGRTINLGSINGWHLQTKGSGETLYSRMSDGRAALPSSIREYLMSEAMYHLGIPSTRALGIIGSETKLLRNNIEDAAIVMRLSPSWIRFGSFEYFYYTKAYDKLKSLTDYVIAESYPHLQQEEDSYFKFFCEVLERTAKLIAQWQAIGFCHGVMNTDNMSIAGLTIDYGPFAMLDDFKFGFICNKTDKAGRYSYGDQPNVAYWNLTMLSKALSPLIDKEKMQQKLDDYGEFIYPNAYIDVMRKKMGLLSEDTQDVKLITDLVEALHDSYIDNTIFFRTLCRYNGERMPIFELAMNPIPLDNWLNLYDERLKKETRSQEERQEAMLKTNPKYILKNYMLDKAITLAKEGDFSMVETLHHISKHPYDELPEYEAFAQETPEELKNICLSCSS</sequence>
<proteinExistence type="inferred from homology"/>
<evidence type="ECO:0000256" key="2">
    <source>
        <dbReference type="ARBA" id="ARBA00022679"/>
    </source>
</evidence>
<dbReference type="HAMAP" id="MF_00692">
    <property type="entry name" value="SelO"/>
    <property type="match status" value="1"/>
</dbReference>
<feature type="binding site" evidence="8">
    <location>
        <position position="92"/>
    </location>
    <ligand>
        <name>ATP</name>
        <dbReference type="ChEBI" id="CHEBI:30616"/>
    </ligand>
</feature>
<accession>A0A6S6SJS2</accession>
<dbReference type="AlphaFoldDB" id="A0A6S6SJS2"/>
<feature type="binding site" evidence="8">
    <location>
        <position position="107"/>
    </location>
    <ligand>
        <name>ATP</name>
        <dbReference type="ChEBI" id="CHEBI:30616"/>
    </ligand>
</feature>
<evidence type="ECO:0000256" key="3">
    <source>
        <dbReference type="ARBA" id="ARBA00022695"/>
    </source>
</evidence>
<feature type="binding site" evidence="8">
    <location>
        <position position="120"/>
    </location>
    <ligand>
        <name>ATP</name>
        <dbReference type="ChEBI" id="CHEBI:30616"/>
    </ligand>
</feature>
<dbReference type="Pfam" id="PF02696">
    <property type="entry name" value="SelO"/>
    <property type="match status" value="1"/>
</dbReference>
<feature type="binding site" evidence="8">
    <location>
        <position position="89"/>
    </location>
    <ligand>
        <name>ATP</name>
        <dbReference type="ChEBI" id="CHEBI:30616"/>
    </ligand>
</feature>
<dbReference type="EC" id="2.7.7.108" evidence="8"/>
<evidence type="ECO:0000256" key="7">
    <source>
        <dbReference type="ARBA" id="ARBA00022842"/>
    </source>
</evidence>
<comment type="cofactor">
    <cofactor evidence="8">
        <name>Mg(2+)</name>
        <dbReference type="ChEBI" id="CHEBI:18420"/>
    </cofactor>
    <cofactor evidence="8">
        <name>Mn(2+)</name>
        <dbReference type="ChEBI" id="CHEBI:29035"/>
    </cofactor>
</comment>
<dbReference type="GO" id="GO:0005524">
    <property type="term" value="F:ATP binding"/>
    <property type="evidence" value="ECO:0007669"/>
    <property type="project" value="UniProtKB-UniRule"/>
</dbReference>
<evidence type="ECO:0000256" key="1">
    <source>
        <dbReference type="ARBA" id="ARBA00009747"/>
    </source>
</evidence>
<comment type="catalytic activity">
    <reaction evidence="8">
        <text>L-tyrosyl-[protein] + UTP = O-(5'-uridylyl)-L-tyrosyl-[protein] + diphosphate</text>
        <dbReference type="Rhea" id="RHEA:83887"/>
        <dbReference type="Rhea" id="RHEA-COMP:10136"/>
        <dbReference type="Rhea" id="RHEA-COMP:20238"/>
        <dbReference type="ChEBI" id="CHEBI:33019"/>
        <dbReference type="ChEBI" id="CHEBI:46398"/>
        <dbReference type="ChEBI" id="CHEBI:46858"/>
        <dbReference type="ChEBI" id="CHEBI:90602"/>
    </reaction>
</comment>
<keyword evidence="5 8" id="KW-0547">Nucleotide-binding</keyword>
<comment type="similarity">
    <text evidence="1 8">Belongs to the SELO family.</text>
</comment>
<keyword evidence="4 8" id="KW-0479">Metal-binding</keyword>
<dbReference type="NCBIfam" id="NF000658">
    <property type="entry name" value="PRK00029.1"/>
    <property type="match status" value="1"/>
</dbReference>
<feature type="binding site" evidence="8">
    <location>
        <position position="91"/>
    </location>
    <ligand>
        <name>ATP</name>
        <dbReference type="ChEBI" id="CHEBI:30616"/>
    </ligand>
</feature>
<dbReference type="GO" id="GO:0000287">
    <property type="term" value="F:magnesium ion binding"/>
    <property type="evidence" value="ECO:0007669"/>
    <property type="project" value="UniProtKB-UniRule"/>
</dbReference>
<gene>
    <name evidence="8" type="primary">ydiU</name>
    <name evidence="8" type="synonym">selO</name>
    <name evidence="9" type="ORF">HELGO_WM3514</name>
</gene>
<dbReference type="EC" id="2.7.7.-" evidence="8"/>
<comment type="catalytic activity">
    <reaction evidence="8">
        <text>L-seryl-[protein] + ATP = 3-O-(5'-adenylyl)-L-seryl-[protein] + diphosphate</text>
        <dbReference type="Rhea" id="RHEA:58120"/>
        <dbReference type="Rhea" id="RHEA-COMP:9863"/>
        <dbReference type="Rhea" id="RHEA-COMP:15073"/>
        <dbReference type="ChEBI" id="CHEBI:29999"/>
        <dbReference type="ChEBI" id="CHEBI:30616"/>
        <dbReference type="ChEBI" id="CHEBI:33019"/>
        <dbReference type="ChEBI" id="CHEBI:142516"/>
        <dbReference type="EC" id="2.7.7.108"/>
    </reaction>
</comment>
<dbReference type="PANTHER" id="PTHR32057">
    <property type="entry name" value="PROTEIN ADENYLYLTRANSFERASE SELO, MITOCHONDRIAL"/>
    <property type="match status" value="1"/>
</dbReference>
<evidence type="ECO:0000256" key="8">
    <source>
        <dbReference type="HAMAP-Rule" id="MF_00692"/>
    </source>
</evidence>
<evidence type="ECO:0000313" key="9">
    <source>
        <dbReference type="EMBL" id="CAA6808708.1"/>
    </source>
</evidence>
<evidence type="ECO:0000256" key="6">
    <source>
        <dbReference type="ARBA" id="ARBA00022840"/>
    </source>
</evidence>
<feature type="binding site" evidence="8">
    <location>
        <position position="177"/>
    </location>
    <ligand>
        <name>ATP</name>
        <dbReference type="ChEBI" id="CHEBI:30616"/>
    </ligand>
</feature>
<feature type="binding site" evidence="8">
    <location>
        <position position="247"/>
    </location>
    <ligand>
        <name>Mg(2+)</name>
        <dbReference type="ChEBI" id="CHEBI:18420"/>
    </ligand>
</feature>
<feature type="binding site" evidence="8">
    <location>
        <position position="170"/>
    </location>
    <ligand>
        <name>ATP</name>
        <dbReference type="ChEBI" id="CHEBI:30616"/>
    </ligand>
</feature>
<keyword evidence="7 8" id="KW-0460">Magnesium</keyword>
<keyword evidence="8" id="KW-0464">Manganese</keyword>
<name>A0A6S6SJS2_9BACT</name>
<feature type="binding site" evidence="8">
    <location>
        <position position="256"/>
    </location>
    <ligand>
        <name>ATP</name>
        <dbReference type="ChEBI" id="CHEBI:30616"/>
    </ligand>
</feature>
<comment type="catalytic activity">
    <reaction evidence="8">
        <text>L-histidyl-[protein] + UTP = N(tele)-(5'-uridylyl)-L-histidyl-[protein] + diphosphate</text>
        <dbReference type="Rhea" id="RHEA:83891"/>
        <dbReference type="Rhea" id="RHEA-COMP:9745"/>
        <dbReference type="Rhea" id="RHEA-COMP:20239"/>
        <dbReference type="ChEBI" id="CHEBI:29979"/>
        <dbReference type="ChEBI" id="CHEBI:33019"/>
        <dbReference type="ChEBI" id="CHEBI:46398"/>
        <dbReference type="ChEBI" id="CHEBI:233474"/>
    </reaction>
</comment>
<feature type="active site" description="Proton acceptor" evidence="8">
    <location>
        <position position="246"/>
    </location>
</feature>